<evidence type="ECO:0000313" key="2">
    <source>
        <dbReference type="Proteomes" id="UP000828048"/>
    </source>
</evidence>
<accession>A0ACB7WYR0</accession>
<dbReference type="EMBL" id="CM037152">
    <property type="protein sequence ID" value="KAH7833553.1"/>
    <property type="molecule type" value="Genomic_DNA"/>
</dbReference>
<keyword evidence="2" id="KW-1185">Reference proteome</keyword>
<name>A0ACB7WYR0_9ERIC</name>
<comment type="caution">
    <text evidence="1">The sequence shown here is derived from an EMBL/GenBank/DDBJ whole genome shotgun (WGS) entry which is preliminary data.</text>
</comment>
<gene>
    <name evidence="1" type="ORF">Vadar_007507</name>
</gene>
<reference evidence="1 2" key="1">
    <citation type="journal article" date="2021" name="Hortic Res">
        <title>High-quality reference genome and annotation aids understanding of berry development for evergreen blueberry (Vaccinium darrowii).</title>
        <authorList>
            <person name="Yu J."/>
            <person name="Hulse-Kemp A.M."/>
            <person name="Babiker E."/>
            <person name="Staton M."/>
        </authorList>
    </citation>
    <scope>NUCLEOTIDE SEQUENCE [LARGE SCALE GENOMIC DNA]</scope>
    <source>
        <strain evidence="2">cv. NJ 8807/NJ 8810</strain>
        <tissue evidence="1">Young leaf</tissue>
    </source>
</reference>
<organism evidence="1 2">
    <name type="scientific">Vaccinium darrowii</name>
    <dbReference type="NCBI Taxonomy" id="229202"/>
    <lineage>
        <taxon>Eukaryota</taxon>
        <taxon>Viridiplantae</taxon>
        <taxon>Streptophyta</taxon>
        <taxon>Embryophyta</taxon>
        <taxon>Tracheophyta</taxon>
        <taxon>Spermatophyta</taxon>
        <taxon>Magnoliopsida</taxon>
        <taxon>eudicotyledons</taxon>
        <taxon>Gunneridae</taxon>
        <taxon>Pentapetalae</taxon>
        <taxon>asterids</taxon>
        <taxon>Ericales</taxon>
        <taxon>Ericaceae</taxon>
        <taxon>Vaccinioideae</taxon>
        <taxon>Vaccinieae</taxon>
        <taxon>Vaccinium</taxon>
    </lineage>
</organism>
<dbReference type="Proteomes" id="UP000828048">
    <property type="component" value="Chromosome 2"/>
</dbReference>
<protein>
    <submittedName>
        <fullName evidence="1">Uncharacterized protein</fullName>
    </submittedName>
</protein>
<evidence type="ECO:0000313" key="1">
    <source>
        <dbReference type="EMBL" id="KAH7833553.1"/>
    </source>
</evidence>
<sequence>MDPNPGVPFSKIPEIPLSSGGKIPVLGFGTASDPPVKAETTKRAVLDAIEVGYRHFDTAALYYTEEPLGEAIAEAIEKGLIKSREELFITSKLWCSDGHEDCVLPALHKTLKNLKMEYIDLYLIHWPVSAKAGIYEYPIKKEDFRPMDYKSVWAAMEECHRLGLTKAIGVSNFSCKKLADVLATATIPPAVNQVEVNPVWQQKKLIEFCKGNGILVEAYAALGSVGTFYGTNRVMESDTLKEIAKARGKTVAQVCLRWAHEQGIAVVVKSFNKERMTQNLEIFDWALSNEESQKIAEIPQSRACLGKDYTSEYGPFKNIEEVWDGEL</sequence>
<proteinExistence type="predicted"/>